<gene>
    <name evidence="5" type="primary">recX</name>
    <name evidence="8" type="ORF">SCD92_07360</name>
</gene>
<keyword evidence="9" id="KW-1185">Reference proteome</keyword>
<feature type="domain" description="RecX second three-helical" evidence="6">
    <location>
        <begin position="59"/>
        <end position="99"/>
    </location>
</feature>
<dbReference type="PANTHER" id="PTHR33602">
    <property type="entry name" value="REGULATORY PROTEIN RECX FAMILY PROTEIN"/>
    <property type="match status" value="1"/>
</dbReference>
<reference evidence="8 9" key="1">
    <citation type="submission" date="2023-11" db="EMBL/GenBank/DDBJ databases">
        <title>Gilvimarinus fulvus sp. nov., isolated from the surface of Kelp.</title>
        <authorList>
            <person name="Sun Y.Y."/>
            <person name="Gong Y."/>
            <person name="Du Z.J."/>
        </authorList>
    </citation>
    <scope>NUCLEOTIDE SEQUENCE [LARGE SCALE GENOMIC DNA]</scope>
    <source>
        <strain evidence="8 9">SDUM040013</strain>
    </source>
</reference>
<evidence type="ECO:0000256" key="4">
    <source>
        <dbReference type="ARBA" id="ARBA00022490"/>
    </source>
</evidence>
<dbReference type="Proteomes" id="UP001273505">
    <property type="component" value="Unassembled WGS sequence"/>
</dbReference>
<comment type="caution">
    <text evidence="8">The sequence shown here is derived from an EMBL/GenBank/DDBJ whole genome shotgun (WGS) entry which is preliminary data.</text>
</comment>
<protein>
    <recommendedName>
        <fullName evidence="3 5">Regulatory protein RecX</fullName>
    </recommendedName>
</protein>
<feature type="domain" description="RecX third three-helical" evidence="7">
    <location>
        <begin position="108"/>
        <end position="155"/>
    </location>
</feature>
<evidence type="ECO:0000256" key="3">
    <source>
        <dbReference type="ARBA" id="ARBA00018111"/>
    </source>
</evidence>
<organism evidence="8 9">
    <name type="scientific">Gilvimarinus gilvus</name>
    <dbReference type="NCBI Taxonomy" id="3058038"/>
    <lineage>
        <taxon>Bacteria</taxon>
        <taxon>Pseudomonadati</taxon>
        <taxon>Pseudomonadota</taxon>
        <taxon>Gammaproteobacteria</taxon>
        <taxon>Cellvibrionales</taxon>
        <taxon>Cellvibrionaceae</taxon>
        <taxon>Gilvimarinus</taxon>
    </lineage>
</organism>
<dbReference type="Pfam" id="PF21981">
    <property type="entry name" value="RecX_HTH3"/>
    <property type="match status" value="1"/>
</dbReference>
<evidence type="ECO:0000313" key="9">
    <source>
        <dbReference type="Proteomes" id="UP001273505"/>
    </source>
</evidence>
<evidence type="ECO:0000259" key="7">
    <source>
        <dbReference type="Pfam" id="PF21981"/>
    </source>
</evidence>
<dbReference type="PANTHER" id="PTHR33602:SF1">
    <property type="entry name" value="REGULATORY PROTEIN RECX FAMILY PROTEIN"/>
    <property type="match status" value="1"/>
</dbReference>
<dbReference type="Gene3D" id="1.10.10.10">
    <property type="entry name" value="Winged helix-like DNA-binding domain superfamily/Winged helix DNA-binding domain"/>
    <property type="match status" value="3"/>
</dbReference>
<evidence type="ECO:0000256" key="5">
    <source>
        <dbReference type="HAMAP-Rule" id="MF_01114"/>
    </source>
</evidence>
<dbReference type="InterPro" id="IPR036388">
    <property type="entry name" value="WH-like_DNA-bd_sf"/>
</dbReference>
<evidence type="ECO:0000256" key="1">
    <source>
        <dbReference type="ARBA" id="ARBA00004496"/>
    </source>
</evidence>
<dbReference type="InterPro" id="IPR053924">
    <property type="entry name" value="RecX_HTH_2nd"/>
</dbReference>
<dbReference type="HAMAP" id="MF_01114">
    <property type="entry name" value="RecX"/>
    <property type="match status" value="1"/>
</dbReference>
<proteinExistence type="inferred from homology"/>
<evidence type="ECO:0000259" key="6">
    <source>
        <dbReference type="Pfam" id="PF02631"/>
    </source>
</evidence>
<comment type="similarity">
    <text evidence="2 5">Belongs to the RecX family.</text>
</comment>
<evidence type="ECO:0000313" key="8">
    <source>
        <dbReference type="EMBL" id="MDX6849172.1"/>
    </source>
</evidence>
<dbReference type="Pfam" id="PF02631">
    <property type="entry name" value="RecX_HTH2"/>
    <property type="match status" value="1"/>
</dbReference>
<dbReference type="RefSeq" id="WP_302722783.1">
    <property type="nucleotide sequence ID" value="NZ_JAULRU010000569.1"/>
</dbReference>
<dbReference type="EMBL" id="JAXAFO010000009">
    <property type="protein sequence ID" value="MDX6849172.1"/>
    <property type="molecule type" value="Genomic_DNA"/>
</dbReference>
<comment type="function">
    <text evidence="5">Modulates RecA activity.</text>
</comment>
<accession>A0ABU4RWC9</accession>
<dbReference type="InterPro" id="IPR003783">
    <property type="entry name" value="Regulatory_RecX"/>
</dbReference>
<evidence type="ECO:0000256" key="2">
    <source>
        <dbReference type="ARBA" id="ARBA00009695"/>
    </source>
</evidence>
<dbReference type="InterPro" id="IPR053925">
    <property type="entry name" value="RecX_HTH_3rd"/>
</dbReference>
<name>A0ABU4RWC9_9GAMM</name>
<comment type="subcellular location">
    <subcellularLocation>
        <location evidence="1 5">Cytoplasm</location>
    </subcellularLocation>
</comment>
<keyword evidence="4 5" id="KW-0963">Cytoplasm</keyword>
<sequence length="161" mass="18483">MLQDDTQASREQVRNSALASLTRREHGVAELKTKLTAKFGDVALAEDAVEWLQELGYLDDKRFTEAFVRSSVARGRGPIRITQELRQKGVDATLVEQAIAELDVDWREQARDVLERKFRQPVADVSADKKADMKEKARRVRYLQYRGFFPEDIFALVNGER</sequence>